<dbReference type="SUPFAM" id="SSF51735">
    <property type="entry name" value="NAD(P)-binding Rossmann-fold domains"/>
    <property type="match status" value="1"/>
</dbReference>
<evidence type="ECO:0000313" key="4">
    <source>
        <dbReference type="EMBL" id="SUP81452.1"/>
    </source>
</evidence>
<evidence type="ECO:0000256" key="1">
    <source>
        <dbReference type="ARBA" id="ARBA00006484"/>
    </source>
</evidence>
<feature type="region of interest" description="Disordered" evidence="3">
    <location>
        <begin position="1"/>
        <end position="35"/>
    </location>
</feature>
<dbReference type="PRINTS" id="PR00081">
    <property type="entry name" value="GDHRDH"/>
</dbReference>
<dbReference type="GO" id="GO:0005975">
    <property type="term" value="P:carbohydrate metabolic process"/>
    <property type="evidence" value="ECO:0007669"/>
    <property type="project" value="UniProtKB-ARBA"/>
</dbReference>
<comment type="similarity">
    <text evidence="1">Belongs to the short-chain dehydrogenases/reductases (SDR) family.</text>
</comment>
<name>A0A380Q6T3_YERPU</name>
<gene>
    <name evidence="4" type="primary">fabG_1</name>
    <name evidence="4" type="ORF">NCTC8580_01550</name>
</gene>
<dbReference type="PRINTS" id="PR00080">
    <property type="entry name" value="SDRFAMILY"/>
</dbReference>
<dbReference type="InterPro" id="IPR036291">
    <property type="entry name" value="NAD(P)-bd_dom_sf"/>
</dbReference>
<dbReference type="AlphaFoldDB" id="A0A380Q6T3"/>
<dbReference type="Proteomes" id="UP000255087">
    <property type="component" value="Unassembled WGS sequence"/>
</dbReference>
<keyword evidence="2 4" id="KW-0560">Oxidoreductase</keyword>
<protein>
    <submittedName>
        <fullName evidence="4">Short chain dehydrogenase/reductase family oxidoreductase</fullName>
        <ecNumber evidence="4">1.1.1.100</ecNumber>
    </submittedName>
</protein>
<dbReference type="EC" id="1.1.1.100" evidence="4"/>
<feature type="compositionally biased region" description="Basic and acidic residues" evidence="3">
    <location>
        <begin position="1"/>
        <end position="27"/>
    </location>
</feature>
<dbReference type="PROSITE" id="PS00061">
    <property type="entry name" value="ADH_SHORT"/>
    <property type="match status" value="1"/>
</dbReference>
<dbReference type="FunFam" id="3.40.50.720:FF:000240">
    <property type="entry name" value="SDR family oxidoreductase"/>
    <property type="match status" value="1"/>
</dbReference>
<evidence type="ECO:0000256" key="3">
    <source>
        <dbReference type="SAM" id="MobiDB-lite"/>
    </source>
</evidence>
<dbReference type="GO" id="GO:0004316">
    <property type="term" value="F:3-oxoacyl-[acyl-carrier-protein] reductase (NADPH) activity"/>
    <property type="evidence" value="ECO:0007669"/>
    <property type="project" value="UniProtKB-EC"/>
</dbReference>
<dbReference type="InterPro" id="IPR020904">
    <property type="entry name" value="Sc_DH/Rdtase_CS"/>
</dbReference>
<evidence type="ECO:0000313" key="5">
    <source>
        <dbReference type="Proteomes" id="UP000255087"/>
    </source>
</evidence>
<sequence>MNDHKKRSDLEKQSDLEKRSDLEKQSYPEKQSLSGKRALVTGAGQGIGAAIAEGLAATGAEVICTDISRERAAATAQALNAKGYNVRAEGLDVTDSAAIDALAAALPPLDVLVCNAGIVTHTPAEEMTDADWDKVIAVNLTGVFRTCRGFGRRMLEAGRGSIINIGSISGQIVNVPQPQCHYNASKAGVHHLTKSLAVEWATRGVRVNAVAPTYIETPLIQGLTSQPGRVSRWLDMTPMGRLGSPHEIASVVQFLASEASSLLTGSIITADAGYTSI</sequence>
<accession>A0A380Q6T3</accession>
<dbReference type="Pfam" id="PF13561">
    <property type="entry name" value="adh_short_C2"/>
    <property type="match status" value="1"/>
</dbReference>
<dbReference type="InterPro" id="IPR002347">
    <property type="entry name" value="SDR_fam"/>
</dbReference>
<dbReference type="PANTHER" id="PTHR42760">
    <property type="entry name" value="SHORT-CHAIN DEHYDROGENASES/REDUCTASES FAMILY MEMBER"/>
    <property type="match status" value="1"/>
</dbReference>
<evidence type="ECO:0000256" key="2">
    <source>
        <dbReference type="ARBA" id="ARBA00023002"/>
    </source>
</evidence>
<reference evidence="4 5" key="1">
    <citation type="submission" date="2018-06" db="EMBL/GenBank/DDBJ databases">
        <authorList>
            <consortium name="Pathogen Informatics"/>
            <person name="Doyle S."/>
        </authorList>
    </citation>
    <scope>NUCLEOTIDE SEQUENCE [LARGE SCALE GENOMIC DNA]</scope>
    <source>
        <strain evidence="4 5">NCTC8580</strain>
    </source>
</reference>
<proteinExistence type="inferred from homology"/>
<dbReference type="Gene3D" id="3.40.50.720">
    <property type="entry name" value="NAD(P)-binding Rossmann-like Domain"/>
    <property type="match status" value="1"/>
</dbReference>
<dbReference type="EMBL" id="UHJC01000001">
    <property type="protein sequence ID" value="SUP81452.1"/>
    <property type="molecule type" value="Genomic_DNA"/>
</dbReference>
<dbReference type="RefSeq" id="WP_033849446.1">
    <property type="nucleotide sequence ID" value="NZ_CQEB01000008.1"/>
</dbReference>
<dbReference type="PANTHER" id="PTHR42760:SF115">
    <property type="entry name" value="3-OXOACYL-[ACYL-CARRIER-PROTEIN] REDUCTASE FABG"/>
    <property type="match status" value="1"/>
</dbReference>
<organism evidence="4 5">
    <name type="scientific">Yersinia pseudotuberculosis</name>
    <dbReference type="NCBI Taxonomy" id="633"/>
    <lineage>
        <taxon>Bacteria</taxon>
        <taxon>Pseudomonadati</taxon>
        <taxon>Pseudomonadota</taxon>
        <taxon>Gammaproteobacteria</taxon>
        <taxon>Enterobacterales</taxon>
        <taxon>Yersiniaceae</taxon>
        <taxon>Yersinia</taxon>
    </lineage>
</organism>